<organism evidence="1 2">
    <name type="scientific">Thalictrum thalictroides</name>
    <name type="common">Rue-anemone</name>
    <name type="synonym">Anemone thalictroides</name>
    <dbReference type="NCBI Taxonomy" id="46969"/>
    <lineage>
        <taxon>Eukaryota</taxon>
        <taxon>Viridiplantae</taxon>
        <taxon>Streptophyta</taxon>
        <taxon>Embryophyta</taxon>
        <taxon>Tracheophyta</taxon>
        <taxon>Spermatophyta</taxon>
        <taxon>Magnoliopsida</taxon>
        <taxon>Ranunculales</taxon>
        <taxon>Ranunculaceae</taxon>
        <taxon>Thalictroideae</taxon>
        <taxon>Thalictrum</taxon>
    </lineage>
</organism>
<keyword evidence="1" id="KW-0808">Transferase</keyword>
<name>A0A7J6VEG5_THATH</name>
<comment type="caution">
    <text evidence="1">The sequence shown here is derived from an EMBL/GenBank/DDBJ whole genome shotgun (WGS) entry which is preliminary data.</text>
</comment>
<dbReference type="InterPro" id="IPR011009">
    <property type="entry name" value="Kinase-like_dom_sf"/>
</dbReference>
<sequence length="142" mass="15890">YGMGVKVSMQGDVYSYGILLLEMFTRKRPTNDMFLNGLSLHNYAVKALPNQVMGIIDPLVLLEEDSNDISKTVEQSNTRSTLEECLVSAITLGVTCSAEAPTERMIMSDVVSELLRIKKQYQDYSSSISDSKIAFTKPDRWP</sequence>
<keyword evidence="2" id="KW-1185">Reference proteome</keyword>
<proteinExistence type="predicted"/>
<dbReference type="GO" id="GO:0016020">
    <property type="term" value="C:membrane"/>
    <property type="evidence" value="ECO:0007669"/>
    <property type="project" value="TreeGrafter"/>
</dbReference>
<evidence type="ECO:0000313" key="2">
    <source>
        <dbReference type="Proteomes" id="UP000554482"/>
    </source>
</evidence>
<dbReference type="Gene3D" id="1.10.510.10">
    <property type="entry name" value="Transferase(Phosphotransferase) domain 1"/>
    <property type="match status" value="1"/>
</dbReference>
<reference evidence="1 2" key="1">
    <citation type="submission" date="2020-06" db="EMBL/GenBank/DDBJ databases">
        <title>Transcriptomic and genomic resources for Thalictrum thalictroides and T. hernandezii: Facilitating candidate gene discovery in an emerging model plant lineage.</title>
        <authorList>
            <person name="Arias T."/>
            <person name="Riano-Pachon D.M."/>
            <person name="Di Stilio V.S."/>
        </authorList>
    </citation>
    <scope>NUCLEOTIDE SEQUENCE [LARGE SCALE GENOMIC DNA]</scope>
    <source>
        <strain evidence="2">cv. WT478/WT964</strain>
        <tissue evidence="1">Leaves</tissue>
    </source>
</reference>
<dbReference type="AlphaFoldDB" id="A0A7J6VEG5"/>
<keyword evidence="1" id="KW-0418">Kinase</keyword>
<keyword evidence="1" id="KW-0675">Receptor</keyword>
<accession>A0A7J6VEG5</accession>
<dbReference type="SUPFAM" id="SSF56112">
    <property type="entry name" value="Protein kinase-like (PK-like)"/>
    <property type="match status" value="1"/>
</dbReference>
<gene>
    <name evidence="1" type="ORF">FRX31_026928</name>
</gene>
<dbReference type="GO" id="GO:0016301">
    <property type="term" value="F:kinase activity"/>
    <property type="evidence" value="ECO:0007669"/>
    <property type="project" value="UniProtKB-KW"/>
</dbReference>
<dbReference type="PANTHER" id="PTHR48055">
    <property type="entry name" value="LEUCINE-RICH REPEAT RECEPTOR PROTEIN KINASE EMS1"/>
    <property type="match status" value="1"/>
</dbReference>
<feature type="non-terminal residue" evidence="1">
    <location>
        <position position="1"/>
    </location>
</feature>
<dbReference type="PANTHER" id="PTHR48055:SF55">
    <property type="entry name" value="PROTEIN KINASE DOMAIN-CONTAINING PROTEIN"/>
    <property type="match status" value="1"/>
</dbReference>
<protein>
    <submittedName>
        <fullName evidence="1">Receptor kinase-like protein xa21</fullName>
    </submittedName>
</protein>
<dbReference type="InterPro" id="IPR051564">
    <property type="entry name" value="LRR_receptor-like_kinase"/>
</dbReference>
<dbReference type="EMBL" id="JABWDY010033341">
    <property type="protein sequence ID" value="KAF5183486.1"/>
    <property type="molecule type" value="Genomic_DNA"/>
</dbReference>
<evidence type="ECO:0000313" key="1">
    <source>
        <dbReference type="EMBL" id="KAF5183486.1"/>
    </source>
</evidence>
<dbReference type="Proteomes" id="UP000554482">
    <property type="component" value="Unassembled WGS sequence"/>
</dbReference>